<protein>
    <recommendedName>
        <fullName evidence="12">Mobilization protein</fullName>
    </recommendedName>
</protein>
<evidence type="ECO:0000313" key="4">
    <source>
        <dbReference type="EMBL" id="BAU19013.1"/>
    </source>
</evidence>
<evidence type="ECO:0008006" key="12">
    <source>
        <dbReference type="Google" id="ProtNLM"/>
    </source>
</evidence>
<gene>
    <name evidence="5" type="ORF">CLI71_06640</name>
    <name evidence="6" type="ORF">CTI18_11925</name>
    <name evidence="7" type="ORF">CTM59_09225</name>
    <name evidence="2" type="ORF">PIOMA14_I_0456</name>
    <name evidence="3" type="ORF">PIOMA14_II_0244</name>
    <name evidence="4" type="ORF">PIOMA14_II_0508</name>
</gene>
<evidence type="ECO:0000313" key="7">
    <source>
        <dbReference type="EMBL" id="PJI24295.1"/>
    </source>
</evidence>
<reference evidence="2 8" key="1">
    <citation type="journal article" date="2016" name="DNA Res.">
        <title>The complete genome sequencing of Prevotella intermedia strain OMA14 and a subsequent fine-scale, intra-species genomic comparison reveal an unusual amplification of conjugative and mobile transposons and identify a novel Prevotella-lineage-specific repeat.</title>
        <authorList>
            <person name="Naito M."/>
            <person name="Ogura Y."/>
            <person name="Itoh T."/>
            <person name="Shoji M."/>
            <person name="Okamoto M."/>
            <person name="Hayashi T."/>
            <person name="Nakayama K."/>
        </authorList>
    </citation>
    <scope>NUCLEOTIDE SEQUENCE [LARGE SCALE GENOMIC DNA]</scope>
    <source>
        <strain evidence="2 8">OMA14</strain>
    </source>
</reference>
<dbReference type="Proteomes" id="UP000217431">
    <property type="component" value="Chromosome I"/>
</dbReference>
<evidence type="ECO:0000313" key="2">
    <source>
        <dbReference type="EMBL" id="BAU16964.1"/>
    </source>
</evidence>
<evidence type="ECO:0000313" key="6">
    <source>
        <dbReference type="EMBL" id="PIK19596.1"/>
    </source>
</evidence>
<feature type="coiled-coil region" evidence="1">
    <location>
        <begin position="108"/>
        <end position="135"/>
    </location>
</feature>
<accession>A0A0S3UHF3</accession>
<evidence type="ECO:0000313" key="9">
    <source>
        <dbReference type="Proteomes" id="UP000219058"/>
    </source>
</evidence>
<dbReference type="Proteomes" id="UP000230046">
    <property type="component" value="Unassembled WGS sequence"/>
</dbReference>
<evidence type="ECO:0000313" key="8">
    <source>
        <dbReference type="Proteomes" id="UP000217431"/>
    </source>
</evidence>
<dbReference type="Proteomes" id="UP000219058">
    <property type="component" value="Unassembled WGS sequence"/>
</dbReference>
<dbReference type="EMBL" id="PENH01000002">
    <property type="protein sequence ID" value="PJI24295.1"/>
    <property type="molecule type" value="Genomic_DNA"/>
</dbReference>
<sequence length="147" mass="17284">MASDNSRKRVPQRYGDMPDKWDDWHVRLPDPKDQLRVIDLYHKSGSKSKSEFVRARLLGEHFKVITVDKSAVEYYRKLSELTAEVHKIGVNYNQVVRFLHITERETTTQTLLQELIRLTKELTALQEKAVSLTIDYRERDDKCPTPL</sequence>
<dbReference type="RefSeq" id="WP_006948330.1">
    <property type="nucleotide sequence ID" value="NZ_AP014597.1"/>
</dbReference>
<evidence type="ECO:0000313" key="11">
    <source>
        <dbReference type="Proteomes" id="UP000231201"/>
    </source>
</evidence>
<evidence type="ECO:0000313" key="10">
    <source>
        <dbReference type="Proteomes" id="UP000230046"/>
    </source>
</evidence>
<organism evidence="2 8">
    <name type="scientific">Prevotella intermedia</name>
    <dbReference type="NCBI Taxonomy" id="28131"/>
    <lineage>
        <taxon>Bacteria</taxon>
        <taxon>Pseudomonadati</taxon>
        <taxon>Bacteroidota</taxon>
        <taxon>Bacteroidia</taxon>
        <taxon>Bacteroidales</taxon>
        <taxon>Prevotellaceae</taxon>
        <taxon>Prevotella</taxon>
    </lineage>
</organism>
<dbReference type="InterPro" id="IPR045788">
    <property type="entry name" value="MobC_2"/>
</dbReference>
<keyword evidence="1" id="KW-0175">Coiled coil</keyword>
<reference evidence="7 11" key="4">
    <citation type="submission" date="2017-11" db="EMBL/GenBank/DDBJ databases">
        <title>Genome sequencing of Prevotella intermedia KCOM 2833.</title>
        <authorList>
            <person name="Kook J.-K."/>
            <person name="Park S.-N."/>
            <person name="Lim Y.K."/>
        </authorList>
    </citation>
    <scope>NUCLEOTIDE SEQUENCE [LARGE SCALE GENOMIC DNA]</scope>
    <source>
        <strain evidence="7 11">KCOM 2833</strain>
    </source>
</reference>
<name>A0A0S3UHF3_PREIN</name>
<dbReference type="EMBL" id="PEKN01000002">
    <property type="protein sequence ID" value="PIK19596.1"/>
    <property type="molecule type" value="Genomic_DNA"/>
</dbReference>
<dbReference type="EMBL" id="AP014598">
    <property type="protein sequence ID" value="BAU19013.1"/>
    <property type="molecule type" value="Genomic_DNA"/>
</dbReference>
<evidence type="ECO:0000313" key="5">
    <source>
        <dbReference type="EMBL" id="PDP60195.1"/>
    </source>
</evidence>
<reference evidence="6 10" key="3">
    <citation type="submission" date="2017-11" db="EMBL/GenBank/DDBJ databases">
        <title>Genome sequencing of Prevotella intermedia KCOM 1653.</title>
        <authorList>
            <person name="Kook J.-K."/>
            <person name="Park S.-N."/>
            <person name="Lim Y.K."/>
        </authorList>
    </citation>
    <scope>NUCLEOTIDE SEQUENCE [LARGE SCALE GENOMIC DNA]</scope>
    <source>
        <strain evidence="6 10">KCOM 1653</strain>
    </source>
</reference>
<dbReference type="Proteomes" id="UP000217431">
    <property type="component" value="Chromosome II"/>
</dbReference>
<dbReference type="Proteomes" id="UP000231201">
    <property type="component" value="Unassembled WGS sequence"/>
</dbReference>
<dbReference type="Pfam" id="PF19514">
    <property type="entry name" value="MobC_2"/>
    <property type="match status" value="1"/>
</dbReference>
<dbReference type="EMBL" id="AP014598">
    <property type="protein sequence ID" value="BAU18749.1"/>
    <property type="molecule type" value="Genomic_DNA"/>
</dbReference>
<dbReference type="EMBL" id="AP014597">
    <property type="protein sequence ID" value="BAU16964.1"/>
    <property type="molecule type" value="Genomic_DNA"/>
</dbReference>
<dbReference type="AlphaFoldDB" id="A0A0S3UHF3"/>
<dbReference type="EMBL" id="NSLY01000015">
    <property type="protein sequence ID" value="PDP60195.1"/>
    <property type="molecule type" value="Genomic_DNA"/>
</dbReference>
<evidence type="ECO:0000313" key="3">
    <source>
        <dbReference type="EMBL" id="BAU18749.1"/>
    </source>
</evidence>
<reference evidence="5 9" key="2">
    <citation type="submission" date="2017-09" db="EMBL/GenBank/DDBJ databases">
        <title>Phase variable restriction modification systems are present in the genome sequences of periodontal pathogens Prevotella intermedia, Tannerella forsythia and Porphyromonas gingivalis.</title>
        <authorList>
            <person name="Haigh R.D."/>
            <person name="Crawford L."/>
            <person name="Ralph J."/>
            <person name="Wanford J."/>
            <person name="Vartoukian S.R."/>
            <person name="Hijazib K."/>
            <person name="Wade W."/>
            <person name="Oggioni M.R."/>
        </authorList>
    </citation>
    <scope>NUCLEOTIDE SEQUENCE [LARGE SCALE GENOMIC DNA]</scope>
    <source>
        <strain evidence="5 9">WW2834</strain>
    </source>
</reference>
<proteinExistence type="predicted"/>
<evidence type="ECO:0000256" key="1">
    <source>
        <dbReference type="SAM" id="Coils"/>
    </source>
</evidence>